<dbReference type="EMBL" id="QGKV02001556">
    <property type="protein sequence ID" value="KAF3516787.1"/>
    <property type="molecule type" value="Genomic_DNA"/>
</dbReference>
<accession>A0ABQ7ARM6</accession>
<evidence type="ECO:0000313" key="2">
    <source>
        <dbReference type="EMBL" id="KAF3516787.1"/>
    </source>
</evidence>
<name>A0ABQ7ARM6_BRACR</name>
<dbReference type="Pfam" id="PF08268">
    <property type="entry name" value="FBA_3"/>
    <property type="match status" value="1"/>
</dbReference>
<keyword evidence="3" id="KW-1185">Reference proteome</keyword>
<proteinExistence type="predicted"/>
<dbReference type="Proteomes" id="UP000266723">
    <property type="component" value="Unassembled WGS sequence"/>
</dbReference>
<reference evidence="2 3" key="1">
    <citation type="journal article" date="2020" name="BMC Genomics">
        <title>Intraspecific diversification of the crop wild relative Brassica cretica Lam. using demographic model selection.</title>
        <authorList>
            <person name="Kioukis A."/>
            <person name="Michalopoulou V.A."/>
            <person name="Briers L."/>
            <person name="Pirintsos S."/>
            <person name="Studholme D.J."/>
            <person name="Pavlidis P."/>
            <person name="Sarris P.F."/>
        </authorList>
    </citation>
    <scope>NUCLEOTIDE SEQUENCE [LARGE SCALE GENOMIC DNA]</scope>
    <source>
        <strain evidence="3">cv. PFS-1207/04</strain>
    </source>
</reference>
<evidence type="ECO:0000259" key="1">
    <source>
        <dbReference type="Pfam" id="PF08268"/>
    </source>
</evidence>
<protein>
    <recommendedName>
        <fullName evidence="1">F-box associated beta-propeller type 3 domain-containing protein</fullName>
    </recommendedName>
</protein>
<gene>
    <name evidence="2" type="ORF">DY000_02060337</name>
</gene>
<sequence length="111" mass="12910">MTMWVREDVEKNDWSEHAYTLKGDKFSGIGYYLSNVSVVGITATGEIVLMKNYYNSNPFYVFYFHPEMNTVKRLEVQGFEEFGRVYAFVDHVQDLTCQDKIPSSSRLNAPF</sequence>
<evidence type="ECO:0000313" key="3">
    <source>
        <dbReference type="Proteomes" id="UP000266723"/>
    </source>
</evidence>
<feature type="domain" description="F-box associated beta-propeller type 3" evidence="1">
    <location>
        <begin position="1"/>
        <end position="92"/>
    </location>
</feature>
<dbReference type="InterPro" id="IPR013187">
    <property type="entry name" value="F-box-assoc_dom_typ3"/>
</dbReference>
<organism evidence="2 3">
    <name type="scientific">Brassica cretica</name>
    <name type="common">Mustard</name>
    <dbReference type="NCBI Taxonomy" id="69181"/>
    <lineage>
        <taxon>Eukaryota</taxon>
        <taxon>Viridiplantae</taxon>
        <taxon>Streptophyta</taxon>
        <taxon>Embryophyta</taxon>
        <taxon>Tracheophyta</taxon>
        <taxon>Spermatophyta</taxon>
        <taxon>Magnoliopsida</taxon>
        <taxon>eudicotyledons</taxon>
        <taxon>Gunneridae</taxon>
        <taxon>Pentapetalae</taxon>
        <taxon>rosids</taxon>
        <taxon>malvids</taxon>
        <taxon>Brassicales</taxon>
        <taxon>Brassicaceae</taxon>
        <taxon>Brassiceae</taxon>
        <taxon>Brassica</taxon>
    </lineage>
</organism>
<comment type="caution">
    <text evidence="2">The sequence shown here is derived from an EMBL/GenBank/DDBJ whole genome shotgun (WGS) entry which is preliminary data.</text>
</comment>